<sequence length="186" mass="21161">MITREEWGALPPIKEPESFEITPLPYLIMSESSTPNCFSKDECYKSLCRIQCINIKLGALDIPHHFYIGGDGLIYEGRGWEVHGNIAFSYDDKSLGISLIGSFDSSTPTDTQINATIFLIEYAKTHNKLRDDFKLRGLRQINNMSRIPRDNFYNIIKTWDHWECEESIKGDCSSAETDVGTSINLL</sequence>
<evidence type="ECO:0000313" key="2">
    <source>
        <dbReference type="Proteomes" id="UP001239111"/>
    </source>
</evidence>
<dbReference type="Proteomes" id="UP001239111">
    <property type="component" value="Chromosome 1"/>
</dbReference>
<accession>A0ACC2Q041</accession>
<proteinExistence type="predicted"/>
<evidence type="ECO:0000313" key="1">
    <source>
        <dbReference type="EMBL" id="KAJ8687420.1"/>
    </source>
</evidence>
<reference evidence="1" key="1">
    <citation type="submission" date="2023-04" db="EMBL/GenBank/DDBJ databases">
        <title>A chromosome-level genome assembly of the parasitoid wasp Eretmocerus hayati.</title>
        <authorList>
            <person name="Zhong Y."/>
            <person name="Liu S."/>
            <person name="Liu Y."/>
        </authorList>
    </citation>
    <scope>NUCLEOTIDE SEQUENCE</scope>
    <source>
        <strain evidence="1">ZJU_SS_LIU_2023</strain>
    </source>
</reference>
<keyword evidence="2" id="KW-1185">Reference proteome</keyword>
<gene>
    <name evidence="1" type="ORF">QAD02_023214</name>
</gene>
<dbReference type="EMBL" id="CM056741">
    <property type="protein sequence ID" value="KAJ8687420.1"/>
    <property type="molecule type" value="Genomic_DNA"/>
</dbReference>
<comment type="caution">
    <text evidence="1">The sequence shown here is derived from an EMBL/GenBank/DDBJ whole genome shotgun (WGS) entry which is preliminary data.</text>
</comment>
<protein>
    <submittedName>
        <fullName evidence="1">Uncharacterized protein</fullName>
    </submittedName>
</protein>
<name>A0ACC2Q041_9HYME</name>
<organism evidence="1 2">
    <name type="scientific">Eretmocerus hayati</name>
    <dbReference type="NCBI Taxonomy" id="131215"/>
    <lineage>
        <taxon>Eukaryota</taxon>
        <taxon>Metazoa</taxon>
        <taxon>Ecdysozoa</taxon>
        <taxon>Arthropoda</taxon>
        <taxon>Hexapoda</taxon>
        <taxon>Insecta</taxon>
        <taxon>Pterygota</taxon>
        <taxon>Neoptera</taxon>
        <taxon>Endopterygota</taxon>
        <taxon>Hymenoptera</taxon>
        <taxon>Apocrita</taxon>
        <taxon>Proctotrupomorpha</taxon>
        <taxon>Chalcidoidea</taxon>
        <taxon>Aphelinidae</taxon>
        <taxon>Aphelininae</taxon>
        <taxon>Eretmocerus</taxon>
    </lineage>
</organism>